<dbReference type="AlphaFoldDB" id="A0AAN6P552"/>
<proteinExistence type="predicted"/>
<evidence type="ECO:0000313" key="2">
    <source>
        <dbReference type="Proteomes" id="UP001303222"/>
    </source>
</evidence>
<accession>A0AAN6P552</accession>
<reference evidence="1" key="2">
    <citation type="submission" date="2023-06" db="EMBL/GenBank/DDBJ databases">
        <authorList>
            <consortium name="Lawrence Berkeley National Laboratory"/>
            <person name="Mondo S.J."/>
            <person name="Hensen N."/>
            <person name="Bonometti L."/>
            <person name="Westerberg I."/>
            <person name="Brannstrom I.O."/>
            <person name="Guillou S."/>
            <person name="Cros-Aarteil S."/>
            <person name="Calhoun S."/>
            <person name="Haridas S."/>
            <person name="Kuo A."/>
            <person name="Pangilinan J."/>
            <person name="Riley R."/>
            <person name="Labutti K."/>
            <person name="Andreopoulos B."/>
            <person name="Lipzen A."/>
            <person name="Chen C."/>
            <person name="Yanf M."/>
            <person name="Daum C."/>
            <person name="Ng V."/>
            <person name="Clum A."/>
            <person name="Steindorff A."/>
            <person name="Ohm R."/>
            <person name="Martin F."/>
            <person name="Silar P."/>
            <person name="Natvig D."/>
            <person name="Lalanne C."/>
            <person name="Gautier V."/>
            <person name="Ament-Velasquez S.L."/>
            <person name="Kruys A."/>
            <person name="Hutchinson M.I."/>
            <person name="Powell A.J."/>
            <person name="Barry K."/>
            <person name="Miller A.N."/>
            <person name="Grigoriev I.V."/>
            <person name="Debuchy R."/>
            <person name="Gladieux P."/>
            <person name="Thoren M.H."/>
            <person name="Johannesson H."/>
        </authorList>
    </citation>
    <scope>NUCLEOTIDE SEQUENCE</scope>
    <source>
        <strain evidence="1">CBS 626.80</strain>
    </source>
</reference>
<reference evidence="1" key="1">
    <citation type="journal article" date="2023" name="Mol. Phylogenet. Evol.">
        <title>Genome-scale phylogeny and comparative genomics of the fungal order Sordariales.</title>
        <authorList>
            <person name="Hensen N."/>
            <person name="Bonometti L."/>
            <person name="Westerberg I."/>
            <person name="Brannstrom I.O."/>
            <person name="Guillou S."/>
            <person name="Cros-Aarteil S."/>
            <person name="Calhoun S."/>
            <person name="Haridas S."/>
            <person name="Kuo A."/>
            <person name="Mondo S."/>
            <person name="Pangilinan J."/>
            <person name="Riley R."/>
            <person name="LaButti K."/>
            <person name="Andreopoulos B."/>
            <person name="Lipzen A."/>
            <person name="Chen C."/>
            <person name="Yan M."/>
            <person name="Daum C."/>
            <person name="Ng V."/>
            <person name="Clum A."/>
            <person name="Steindorff A."/>
            <person name="Ohm R.A."/>
            <person name="Martin F."/>
            <person name="Silar P."/>
            <person name="Natvig D.O."/>
            <person name="Lalanne C."/>
            <person name="Gautier V."/>
            <person name="Ament-Velasquez S.L."/>
            <person name="Kruys A."/>
            <person name="Hutchinson M.I."/>
            <person name="Powell A.J."/>
            <person name="Barry K."/>
            <person name="Miller A.N."/>
            <person name="Grigoriev I.V."/>
            <person name="Debuchy R."/>
            <person name="Gladieux P."/>
            <person name="Hiltunen Thoren M."/>
            <person name="Johannesson H."/>
        </authorList>
    </citation>
    <scope>NUCLEOTIDE SEQUENCE</scope>
    <source>
        <strain evidence="1">CBS 626.80</strain>
    </source>
</reference>
<organism evidence="1 2">
    <name type="scientific">Pseudoneurospora amorphoporcata</name>
    <dbReference type="NCBI Taxonomy" id="241081"/>
    <lineage>
        <taxon>Eukaryota</taxon>
        <taxon>Fungi</taxon>
        <taxon>Dikarya</taxon>
        <taxon>Ascomycota</taxon>
        <taxon>Pezizomycotina</taxon>
        <taxon>Sordariomycetes</taxon>
        <taxon>Sordariomycetidae</taxon>
        <taxon>Sordariales</taxon>
        <taxon>Sordariaceae</taxon>
        <taxon>Pseudoneurospora</taxon>
    </lineage>
</organism>
<protein>
    <submittedName>
        <fullName evidence="1">Uncharacterized protein</fullName>
    </submittedName>
</protein>
<dbReference type="EMBL" id="MU859073">
    <property type="protein sequence ID" value="KAK3955748.1"/>
    <property type="molecule type" value="Genomic_DNA"/>
</dbReference>
<evidence type="ECO:0000313" key="1">
    <source>
        <dbReference type="EMBL" id="KAK3955748.1"/>
    </source>
</evidence>
<comment type="caution">
    <text evidence="1">The sequence shown here is derived from an EMBL/GenBank/DDBJ whole genome shotgun (WGS) entry which is preliminary data.</text>
</comment>
<feature type="non-terminal residue" evidence="1">
    <location>
        <position position="117"/>
    </location>
</feature>
<dbReference type="Proteomes" id="UP001303222">
    <property type="component" value="Unassembled WGS sequence"/>
</dbReference>
<gene>
    <name evidence="1" type="ORF">QBC32DRAFT_185707</name>
</gene>
<sequence length="117" mass="12707">MDVEVGAIPPGADPGAYSWEEEGQAGAELSFAHQSHFLKHRAPISGSNTCPSVTLLRRSPCLILRLRPQPLPDSGALHRLRNQIAEPTCGILWITGLRDCGFSAKKVRLVEGIPWPS</sequence>
<keyword evidence="2" id="KW-1185">Reference proteome</keyword>
<name>A0AAN6P552_9PEZI</name>